<dbReference type="AlphaFoldDB" id="A0A9J6CIA6"/>
<organism evidence="1 2">
    <name type="scientific">Polypedilum vanderplanki</name>
    <name type="common">Sleeping chironomid midge</name>
    <dbReference type="NCBI Taxonomy" id="319348"/>
    <lineage>
        <taxon>Eukaryota</taxon>
        <taxon>Metazoa</taxon>
        <taxon>Ecdysozoa</taxon>
        <taxon>Arthropoda</taxon>
        <taxon>Hexapoda</taxon>
        <taxon>Insecta</taxon>
        <taxon>Pterygota</taxon>
        <taxon>Neoptera</taxon>
        <taxon>Endopterygota</taxon>
        <taxon>Diptera</taxon>
        <taxon>Nematocera</taxon>
        <taxon>Chironomoidea</taxon>
        <taxon>Chironomidae</taxon>
        <taxon>Chironominae</taxon>
        <taxon>Polypedilum</taxon>
        <taxon>Polypedilum</taxon>
    </lineage>
</organism>
<keyword evidence="2" id="KW-1185">Reference proteome</keyword>
<sequence>MSKYVPNNWNSVPTDKEIWQEIERFKRANNMAAETKLKAGKISMKWLQDRYGKYGKYKQLTEISIFWTGKDQQLALKIEPATIKVLRAKDVCANAERDVEGRANKLDDLSIVYLVEMNDELWKCPIDGCNGMVRAEAWIQHAFKHELYRRTALMNKVRNKQSS</sequence>
<comment type="caution">
    <text evidence="1">The sequence shown here is derived from an EMBL/GenBank/DDBJ whole genome shotgun (WGS) entry which is preliminary data.</text>
</comment>
<dbReference type="Proteomes" id="UP001107558">
    <property type="component" value="Chromosome 1"/>
</dbReference>
<proteinExistence type="predicted"/>
<dbReference type="EMBL" id="JADBJN010000001">
    <property type="protein sequence ID" value="KAG5681953.1"/>
    <property type="molecule type" value="Genomic_DNA"/>
</dbReference>
<reference evidence="1" key="1">
    <citation type="submission" date="2021-03" db="EMBL/GenBank/DDBJ databases">
        <title>Chromosome level genome of the anhydrobiotic midge Polypedilum vanderplanki.</title>
        <authorList>
            <person name="Yoshida Y."/>
            <person name="Kikawada T."/>
            <person name="Gusev O."/>
        </authorList>
    </citation>
    <scope>NUCLEOTIDE SEQUENCE</scope>
    <source>
        <strain evidence="1">NIAS01</strain>
        <tissue evidence="1">Whole body or cell culture</tissue>
    </source>
</reference>
<name>A0A9J6CIA6_POLVA</name>
<accession>A0A9J6CIA6</accession>
<protein>
    <submittedName>
        <fullName evidence="1">Uncharacterized protein</fullName>
    </submittedName>
</protein>
<evidence type="ECO:0000313" key="2">
    <source>
        <dbReference type="Proteomes" id="UP001107558"/>
    </source>
</evidence>
<gene>
    <name evidence="1" type="ORF">PVAND_011354</name>
</gene>
<evidence type="ECO:0000313" key="1">
    <source>
        <dbReference type="EMBL" id="KAG5681953.1"/>
    </source>
</evidence>